<keyword evidence="2" id="KW-1185">Reference proteome</keyword>
<reference evidence="1 2" key="1">
    <citation type="submission" date="2019-02" db="EMBL/GenBank/DDBJ databases">
        <title>Deep-cultivation of Planctomycetes and their phenomic and genomic characterization uncovers novel biology.</title>
        <authorList>
            <person name="Wiegand S."/>
            <person name="Jogler M."/>
            <person name="Boedeker C."/>
            <person name="Pinto D."/>
            <person name="Vollmers J."/>
            <person name="Rivas-Marin E."/>
            <person name="Kohn T."/>
            <person name="Peeters S.H."/>
            <person name="Heuer A."/>
            <person name="Rast P."/>
            <person name="Oberbeckmann S."/>
            <person name="Bunk B."/>
            <person name="Jeske O."/>
            <person name="Meyerdierks A."/>
            <person name="Storesund J.E."/>
            <person name="Kallscheuer N."/>
            <person name="Luecker S."/>
            <person name="Lage O.M."/>
            <person name="Pohl T."/>
            <person name="Merkel B.J."/>
            <person name="Hornburger P."/>
            <person name="Mueller R.-W."/>
            <person name="Bruemmer F."/>
            <person name="Labrenz M."/>
            <person name="Spormann A.M."/>
            <person name="Op Den Camp H."/>
            <person name="Overmann J."/>
            <person name="Amann R."/>
            <person name="Jetten M.S.M."/>
            <person name="Mascher T."/>
            <person name="Medema M.H."/>
            <person name="Devos D.P."/>
            <person name="Kaster A.-K."/>
            <person name="Ovreas L."/>
            <person name="Rohde M."/>
            <person name="Galperin M.Y."/>
            <person name="Jogler C."/>
        </authorList>
    </citation>
    <scope>NUCLEOTIDE SEQUENCE [LARGE SCALE GENOMIC DNA]</scope>
    <source>
        <strain evidence="1 2">CA85</strain>
    </source>
</reference>
<organism evidence="1 2">
    <name type="scientific">Allorhodopirellula solitaria</name>
    <dbReference type="NCBI Taxonomy" id="2527987"/>
    <lineage>
        <taxon>Bacteria</taxon>
        <taxon>Pseudomonadati</taxon>
        <taxon>Planctomycetota</taxon>
        <taxon>Planctomycetia</taxon>
        <taxon>Pirellulales</taxon>
        <taxon>Pirellulaceae</taxon>
        <taxon>Allorhodopirellula</taxon>
    </lineage>
</organism>
<accession>A0A5C5XQA6</accession>
<proteinExistence type="predicted"/>
<dbReference type="OrthoDB" id="9807535at2"/>
<evidence type="ECO:0008006" key="3">
    <source>
        <dbReference type="Google" id="ProtNLM"/>
    </source>
</evidence>
<dbReference type="EMBL" id="SJPK01000010">
    <property type="protein sequence ID" value="TWT64661.1"/>
    <property type="molecule type" value="Genomic_DNA"/>
</dbReference>
<sequence length="230" mass="26363">MTKLALPDIVSNEKWEQALSELLEHEKAHTRAGDKLASKRRLLPMVKVNEQFEFKGPGGNTSLLGLFEGRRQLIAYCAMLEPGVAPCEGCSMVMDNIGHNLAHVHARDTTFVFTSPAPQTEIAALQQRMNWNAPWYTDPGRRFADAFGAGKGFAANVFIRDDVNRIYRTYFTTNRGGELFDTNFRLLDLTPYGRQEKWEDSPTGWPQSEPYRWWRLHDDYDSEKRQCDIS</sequence>
<dbReference type="AlphaFoldDB" id="A0A5C5XQA6"/>
<evidence type="ECO:0000313" key="2">
    <source>
        <dbReference type="Proteomes" id="UP000318053"/>
    </source>
</evidence>
<dbReference type="InterPro" id="IPR010296">
    <property type="entry name" value="DUF899_thioredox"/>
</dbReference>
<protein>
    <recommendedName>
        <fullName evidence="3">DUF899 domain-containing protein</fullName>
    </recommendedName>
</protein>
<dbReference type="RefSeq" id="WP_146392693.1">
    <property type="nucleotide sequence ID" value="NZ_SJPK01000010.1"/>
</dbReference>
<dbReference type="Gene3D" id="3.40.30.10">
    <property type="entry name" value="Glutaredoxin"/>
    <property type="match status" value="1"/>
</dbReference>
<comment type="caution">
    <text evidence="1">The sequence shown here is derived from an EMBL/GenBank/DDBJ whole genome shotgun (WGS) entry which is preliminary data.</text>
</comment>
<dbReference type="InterPro" id="IPR036249">
    <property type="entry name" value="Thioredoxin-like_sf"/>
</dbReference>
<dbReference type="Pfam" id="PF05988">
    <property type="entry name" value="DUF899"/>
    <property type="match status" value="1"/>
</dbReference>
<dbReference type="Proteomes" id="UP000318053">
    <property type="component" value="Unassembled WGS sequence"/>
</dbReference>
<gene>
    <name evidence="1" type="ORF">CA85_37940</name>
</gene>
<evidence type="ECO:0000313" key="1">
    <source>
        <dbReference type="EMBL" id="TWT64661.1"/>
    </source>
</evidence>
<dbReference type="SUPFAM" id="SSF52833">
    <property type="entry name" value="Thioredoxin-like"/>
    <property type="match status" value="1"/>
</dbReference>
<name>A0A5C5XQA6_9BACT</name>